<organism evidence="2 3">
    <name type="scientific">Parthenolecanium corni</name>
    <dbReference type="NCBI Taxonomy" id="536013"/>
    <lineage>
        <taxon>Eukaryota</taxon>
        <taxon>Metazoa</taxon>
        <taxon>Ecdysozoa</taxon>
        <taxon>Arthropoda</taxon>
        <taxon>Hexapoda</taxon>
        <taxon>Insecta</taxon>
        <taxon>Pterygota</taxon>
        <taxon>Neoptera</taxon>
        <taxon>Paraneoptera</taxon>
        <taxon>Hemiptera</taxon>
        <taxon>Sternorrhyncha</taxon>
        <taxon>Coccoidea</taxon>
        <taxon>Coccidae</taxon>
        <taxon>Parthenolecanium</taxon>
    </lineage>
</organism>
<accession>A0AAN9YC03</accession>
<evidence type="ECO:0000313" key="2">
    <source>
        <dbReference type="EMBL" id="KAK7605585.1"/>
    </source>
</evidence>
<gene>
    <name evidence="2" type="ORF">V9T40_007443</name>
</gene>
<dbReference type="EMBL" id="JBBCAQ010000002">
    <property type="protein sequence ID" value="KAK7605585.1"/>
    <property type="molecule type" value="Genomic_DNA"/>
</dbReference>
<evidence type="ECO:0000313" key="3">
    <source>
        <dbReference type="Proteomes" id="UP001367676"/>
    </source>
</evidence>
<dbReference type="Proteomes" id="UP001367676">
    <property type="component" value="Unassembled WGS sequence"/>
</dbReference>
<comment type="caution">
    <text evidence="2">The sequence shown here is derived from an EMBL/GenBank/DDBJ whole genome shotgun (WGS) entry which is preliminary data.</text>
</comment>
<dbReference type="Pfam" id="PF08075">
    <property type="entry name" value="NOPS"/>
    <property type="match status" value="1"/>
</dbReference>
<evidence type="ECO:0000259" key="1">
    <source>
        <dbReference type="Pfam" id="PF08075"/>
    </source>
</evidence>
<dbReference type="AlphaFoldDB" id="A0AAN9YC03"/>
<dbReference type="InterPro" id="IPR012975">
    <property type="entry name" value="NOPS"/>
</dbReference>
<sequence length="244" mass="27960">MRYGRKEDFEFLFDRYTNTVAVNPDKYEYLKSLFCYPEEEEINRKMATTAALIQITESCAKCHGPEAEPEPALRPVVVEPYDVIDDVDGFPEKSITRKPNDYMKSREAQQMNNRMDIDRNIPPGGFEQAWISEKGLSGITVIDPMAGLKTVAQPKNPFYDSLVSPRKSCALLLKVEVLYVLTMYMHDFLHVACATPALPMSHVAYDATPMRKPWPMGTNYQYHLSKLHPCVKFQLNRKGLAERK</sequence>
<reference evidence="2 3" key="1">
    <citation type="submission" date="2024-03" db="EMBL/GenBank/DDBJ databases">
        <title>Adaptation during the transition from Ophiocordyceps entomopathogen to insect associate is accompanied by gene loss and intensified selection.</title>
        <authorList>
            <person name="Ward C.M."/>
            <person name="Onetto C.A."/>
            <person name="Borneman A.R."/>
        </authorList>
    </citation>
    <scope>NUCLEOTIDE SEQUENCE [LARGE SCALE GENOMIC DNA]</scope>
    <source>
        <strain evidence="2">AWRI1</strain>
        <tissue evidence="2">Single Adult Female</tissue>
    </source>
</reference>
<feature type="domain" description="NOPS" evidence="1">
    <location>
        <begin position="75"/>
        <end position="108"/>
    </location>
</feature>
<protein>
    <recommendedName>
        <fullName evidence="1">NOPS domain-containing protein</fullName>
    </recommendedName>
</protein>
<keyword evidence="3" id="KW-1185">Reference proteome</keyword>
<name>A0AAN9YC03_9HEMI</name>
<proteinExistence type="predicted"/>